<dbReference type="RefSeq" id="WP_272086895.1">
    <property type="nucleotide sequence ID" value="NZ_JAQNDL010000001.1"/>
</dbReference>
<evidence type="ECO:0000313" key="2">
    <source>
        <dbReference type="Proteomes" id="UP001221686"/>
    </source>
</evidence>
<accession>A0ABT5DXT4</accession>
<comment type="caution">
    <text evidence="1">The sequence shown here is derived from an EMBL/GenBank/DDBJ whole genome shotgun (WGS) entry which is preliminary data.</text>
</comment>
<evidence type="ECO:0000313" key="1">
    <source>
        <dbReference type="EMBL" id="MDC0718418.1"/>
    </source>
</evidence>
<dbReference type="Proteomes" id="UP001221686">
    <property type="component" value="Unassembled WGS sequence"/>
</dbReference>
<name>A0ABT5DXT4_9BACT</name>
<protein>
    <submittedName>
        <fullName evidence="1">Uncharacterized protein</fullName>
    </submittedName>
</protein>
<organism evidence="1 2">
    <name type="scientific">Nannocystis bainbridge</name>
    <dbReference type="NCBI Taxonomy" id="2995303"/>
    <lineage>
        <taxon>Bacteria</taxon>
        <taxon>Pseudomonadati</taxon>
        <taxon>Myxococcota</taxon>
        <taxon>Polyangia</taxon>
        <taxon>Nannocystales</taxon>
        <taxon>Nannocystaceae</taxon>
        <taxon>Nannocystis</taxon>
    </lineage>
</organism>
<gene>
    <name evidence="1" type="ORF">POL25_16030</name>
</gene>
<reference evidence="1 2" key="1">
    <citation type="submission" date="2022-11" db="EMBL/GenBank/DDBJ databases">
        <title>Minimal conservation of predation-associated metabolite biosynthetic gene clusters underscores biosynthetic potential of Myxococcota including descriptions for ten novel species: Archangium lansinium sp. nov., Myxococcus landrumus sp. nov., Nannocystis bai.</title>
        <authorList>
            <person name="Ahearne A."/>
            <person name="Stevens C."/>
            <person name="Dowd S."/>
        </authorList>
    </citation>
    <scope>NUCLEOTIDE SEQUENCE [LARGE SCALE GENOMIC DNA]</scope>
    <source>
        <strain evidence="1 2">BB15-2</strain>
    </source>
</reference>
<keyword evidence="2" id="KW-1185">Reference proteome</keyword>
<dbReference type="EMBL" id="JAQNDL010000001">
    <property type="protein sequence ID" value="MDC0718418.1"/>
    <property type="molecule type" value="Genomic_DNA"/>
</dbReference>
<proteinExistence type="predicted"/>
<sequence>MSRRPSRSFALALLGLHACGTGPAGQVGEGTGSVILSDSTTAATTGSTTHLSSTDPTEGSFIARPDAAAIVECDLFLQDCLEGQKCTALSGDGDGRLDTFRCVPVARDPDAPGQPCATGERPLDGHDSCAAGSICHEQAADPADRVCVSFCTGSPDDPGCPPQGLSACSTAHWCSIFASGLSVCLPGCDPLRDPCPGSQVCAPLALGLGFIFECLPDISGSTGAFADGCNESSECDPGLHCDEPSAALECDPKVAGCCVPWCDLTKASACPGAGQTCQPFYDDGEAPECLHLGVCRLPS</sequence>